<evidence type="ECO:0000256" key="13">
    <source>
        <dbReference type="ARBA" id="ARBA00039450"/>
    </source>
</evidence>
<accession>A0A838YQK0</accession>
<evidence type="ECO:0000256" key="4">
    <source>
        <dbReference type="ARBA" id="ARBA00011738"/>
    </source>
</evidence>
<dbReference type="PANTHER" id="PTHR11712">
    <property type="entry name" value="POLYKETIDE SYNTHASE-RELATED"/>
    <property type="match status" value="1"/>
</dbReference>
<evidence type="ECO:0000256" key="18">
    <source>
        <dbReference type="RuleBase" id="RU003694"/>
    </source>
</evidence>
<evidence type="ECO:0000256" key="14">
    <source>
        <dbReference type="ARBA" id="ARBA00041620"/>
    </source>
</evidence>
<evidence type="ECO:0000256" key="9">
    <source>
        <dbReference type="ARBA" id="ARBA00022832"/>
    </source>
</evidence>
<comment type="similarity">
    <text evidence="3 18">Belongs to the thiolase-like superfamily. Beta-ketoacyl-ACP synthases family.</text>
</comment>
<dbReference type="EMBL" id="JACETM010000001">
    <property type="protein sequence ID" value="MBA4723621.1"/>
    <property type="molecule type" value="Genomic_DNA"/>
</dbReference>
<feature type="domain" description="Ketosynthase family 3 (KS3)" evidence="19">
    <location>
        <begin position="1"/>
        <end position="401"/>
    </location>
</feature>
<proteinExistence type="inferred from homology"/>
<comment type="pathway">
    <text evidence="2">Lipid metabolism; fatty acid biosynthesis.</text>
</comment>
<keyword evidence="8 18" id="KW-0808">Transferase</keyword>
<evidence type="ECO:0000256" key="10">
    <source>
        <dbReference type="ARBA" id="ARBA00023098"/>
    </source>
</evidence>
<dbReference type="Pfam" id="PF00109">
    <property type="entry name" value="ketoacyl-synt"/>
    <property type="match status" value="1"/>
</dbReference>
<dbReference type="CDD" id="cd00834">
    <property type="entry name" value="KAS_I_II"/>
    <property type="match status" value="1"/>
</dbReference>
<evidence type="ECO:0000313" key="21">
    <source>
        <dbReference type="Proteomes" id="UP000585327"/>
    </source>
</evidence>
<evidence type="ECO:0000313" key="20">
    <source>
        <dbReference type="EMBL" id="MBA4723621.1"/>
    </source>
</evidence>
<evidence type="ECO:0000256" key="6">
    <source>
        <dbReference type="ARBA" id="ARBA00022490"/>
    </source>
</evidence>
<keyword evidence="7" id="KW-0444">Lipid biosynthesis</keyword>
<evidence type="ECO:0000256" key="5">
    <source>
        <dbReference type="ARBA" id="ARBA00013191"/>
    </source>
</evidence>
<keyword evidence="12 20" id="KW-0012">Acyltransferase</keyword>
<dbReference type="PROSITE" id="PS00606">
    <property type="entry name" value="KS3_1"/>
    <property type="match status" value="1"/>
</dbReference>
<dbReference type="InterPro" id="IPR014031">
    <property type="entry name" value="Ketoacyl_synth_C"/>
</dbReference>
<evidence type="ECO:0000256" key="3">
    <source>
        <dbReference type="ARBA" id="ARBA00008467"/>
    </source>
</evidence>
<dbReference type="GO" id="GO:0005829">
    <property type="term" value="C:cytosol"/>
    <property type="evidence" value="ECO:0007669"/>
    <property type="project" value="TreeGrafter"/>
</dbReference>
<dbReference type="FunFam" id="3.40.47.10:FF:000018">
    <property type="entry name" value="3-oxoacyl-[acyl-carrier-protein] synthase 2"/>
    <property type="match status" value="1"/>
</dbReference>
<name>A0A838YQK0_9GAMM</name>
<comment type="catalytic activity">
    <reaction evidence="16">
        <text>(3Z)-decenoyl-[ACP] + malonyl-[ACP] + H(+) = 3-oxo-(5Z)-dodecenoyl-[ACP] + holo-[ACP] + CO2</text>
        <dbReference type="Rhea" id="RHEA:54940"/>
        <dbReference type="Rhea" id="RHEA-COMP:9623"/>
        <dbReference type="Rhea" id="RHEA-COMP:9685"/>
        <dbReference type="Rhea" id="RHEA-COMP:9927"/>
        <dbReference type="Rhea" id="RHEA-COMP:14042"/>
        <dbReference type="ChEBI" id="CHEBI:15378"/>
        <dbReference type="ChEBI" id="CHEBI:16526"/>
        <dbReference type="ChEBI" id="CHEBI:64479"/>
        <dbReference type="ChEBI" id="CHEBI:78449"/>
        <dbReference type="ChEBI" id="CHEBI:78798"/>
        <dbReference type="ChEBI" id="CHEBI:138410"/>
    </reaction>
    <physiologicalReaction direction="left-to-right" evidence="16">
        <dbReference type="Rhea" id="RHEA:54941"/>
    </physiologicalReaction>
</comment>
<keyword evidence="11" id="KW-0275">Fatty acid biosynthesis</keyword>
<comment type="subunit">
    <text evidence="4">Homodimer.</text>
</comment>
<dbReference type="InterPro" id="IPR014030">
    <property type="entry name" value="Ketoacyl_synth_N"/>
</dbReference>
<reference evidence="20 21" key="1">
    <citation type="submission" date="2020-06" db="EMBL/GenBank/DDBJ databases">
        <title>Dysbiosis in marine aquaculture revealed through microbiome analysis: reverse ecology for environmental sustainability.</title>
        <authorList>
            <person name="Haro-Moreno J.M."/>
            <person name="Coutinho F.H."/>
            <person name="Zaragoza-Solas A."/>
            <person name="Picazo A."/>
            <person name="Almagro-Moreno S."/>
            <person name="Lopez-Perez M."/>
        </authorList>
    </citation>
    <scope>NUCLEOTIDE SEQUENCE [LARGE SCALE GENOMIC DNA]</scope>
    <source>
        <strain evidence="20">MCMED-G42</strain>
    </source>
</reference>
<dbReference type="InterPro" id="IPR020841">
    <property type="entry name" value="PKS_Beta-ketoAc_synthase_dom"/>
</dbReference>
<sequence length="402" mass="42285">MKKVVVTGIGIKSCIGHSYKDVLHSLQNGKSGIVKNQTYADMNFRSQISGSIDIDLKEVIDRKLLRFMGEAPAYAYLAALDAIDMSGLSDEMLSNPRVGIVAGSGGASTKAQVVTADITRDKGPKRIGPYAVTKTMGSTVAAILGTALKLQGVNYSISSACSTSAHCIGHGADLIKSGQQDIVLVGGGEDEHWSSSCMFDAMGALSSNFNDNPSAASRAFDIDRDGFVISGGAGILVLEDEDHAKNRGANIIAELSGYFANSDGYDMVAPSGEGAERCMRGALTTSKKSVDYINAHGTSTPVGDLAELNAIKKVFENNIPTISSTKSMTGHSLGATGVQEAIYTIMMINENFIAPSINIGNLVDEANGLDINQETREQKISCAMSNSFGFGGTNATLIFSEY</sequence>
<dbReference type="InterPro" id="IPR018201">
    <property type="entry name" value="Ketoacyl_synth_AS"/>
</dbReference>
<evidence type="ECO:0000256" key="12">
    <source>
        <dbReference type="ARBA" id="ARBA00023315"/>
    </source>
</evidence>
<dbReference type="GO" id="GO:0006633">
    <property type="term" value="P:fatty acid biosynthetic process"/>
    <property type="evidence" value="ECO:0007669"/>
    <property type="project" value="UniProtKB-UniPathway"/>
</dbReference>
<organism evidence="20 21">
    <name type="scientific">SAR86 cluster bacterium</name>
    <dbReference type="NCBI Taxonomy" id="2030880"/>
    <lineage>
        <taxon>Bacteria</taxon>
        <taxon>Pseudomonadati</taxon>
        <taxon>Pseudomonadota</taxon>
        <taxon>Gammaproteobacteria</taxon>
        <taxon>SAR86 cluster</taxon>
    </lineage>
</organism>
<dbReference type="PANTHER" id="PTHR11712:SF306">
    <property type="entry name" value="3-OXOACYL-[ACYL-CARRIER-PROTEIN] SYNTHASE 1"/>
    <property type="match status" value="1"/>
</dbReference>
<comment type="catalytic activity">
    <reaction evidence="17">
        <text>a fatty acyl-[ACP] + malonyl-[ACP] + H(+) = a 3-oxoacyl-[ACP] + holo-[ACP] + CO2</text>
        <dbReference type="Rhea" id="RHEA:22836"/>
        <dbReference type="Rhea" id="RHEA-COMP:9623"/>
        <dbReference type="Rhea" id="RHEA-COMP:9685"/>
        <dbReference type="Rhea" id="RHEA-COMP:9916"/>
        <dbReference type="Rhea" id="RHEA-COMP:14125"/>
        <dbReference type="ChEBI" id="CHEBI:15378"/>
        <dbReference type="ChEBI" id="CHEBI:16526"/>
        <dbReference type="ChEBI" id="CHEBI:64479"/>
        <dbReference type="ChEBI" id="CHEBI:78449"/>
        <dbReference type="ChEBI" id="CHEBI:78776"/>
        <dbReference type="ChEBI" id="CHEBI:138651"/>
        <dbReference type="EC" id="2.3.1.41"/>
    </reaction>
    <physiologicalReaction direction="left-to-right" evidence="17">
        <dbReference type="Rhea" id="RHEA:22837"/>
    </physiologicalReaction>
</comment>
<dbReference type="EC" id="2.3.1.41" evidence="5"/>
<dbReference type="SMART" id="SM00825">
    <property type="entry name" value="PKS_KS"/>
    <property type="match status" value="1"/>
</dbReference>
<dbReference type="PROSITE" id="PS52004">
    <property type="entry name" value="KS3_2"/>
    <property type="match status" value="1"/>
</dbReference>
<dbReference type="Proteomes" id="UP000585327">
    <property type="component" value="Unassembled WGS sequence"/>
</dbReference>
<evidence type="ECO:0000256" key="8">
    <source>
        <dbReference type="ARBA" id="ARBA00022679"/>
    </source>
</evidence>
<dbReference type="GO" id="GO:0004315">
    <property type="term" value="F:3-oxoacyl-[acyl-carrier-protein] synthase activity"/>
    <property type="evidence" value="ECO:0007669"/>
    <property type="project" value="UniProtKB-EC"/>
</dbReference>
<protein>
    <recommendedName>
        <fullName evidence="13">3-oxoacyl-[acyl-carrier-protein] synthase 1</fullName>
        <ecNumber evidence="5">2.3.1.41</ecNumber>
    </recommendedName>
    <alternativeName>
        <fullName evidence="14">3-oxoacyl-[acyl-carrier-protein] synthase I</fullName>
    </alternativeName>
    <alternativeName>
        <fullName evidence="15">Beta-ketoacyl-ACP synthase I</fullName>
    </alternativeName>
</protein>
<keyword evidence="6" id="KW-0963">Cytoplasm</keyword>
<evidence type="ECO:0000256" key="16">
    <source>
        <dbReference type="ARBA" id="ARBA00048121"/>
    </source>
</evidence>
<evidence type="ECO:0000256" key="1">
    <source>
        <dbReference type="ARBA" id="ARBA00004496"/>
    </source>
</evidence>
<comment type="subcellular location">
    <subcellularLocation>
        <location evidence="1">Cytoplasm</location>
    </subcellularLocation>
</comment>
<dbReference type="InterPro" id="IPR016039">
    <property type="entry name" value="Thiolase-like"/>
</dbReference>
<comment type="caution">
    <text evidence="20">The sequence shown here is derived from an EMBL/GenBank/DDBJ whole genome shotgun (WGS) entry which is preliminary data.</text>
</comment>
<dbReference type="SUPFAM" id="SSF53901">
    <property type="entry name" value="Thiolase-like"/>
    <property type="match status" value="2"/>
</dbReference>
<dbReference type="Gene3D" id="3.40.47.10">
    <property type="match status" value="2"/>
</dbReference>
<evidence type="ECO:0000259" key="19">
    <source>
        <dbReference type="PROSITE" id="PS52004"/>
    </source>
</evidence>
<dbReference type="UniPathway" id="UPA00094"/>
<evidence type="ECO:0000256" key="11">
    <source>
        <dbReference type="ARBA" id="ARBA00023160"/>
    </source>
</evidence>
<evidence type="ECO:0000256" key="2">
    <source>
        <dbReference type="ARBA" id="ARBA00005194"/>
    </source>
</evidence>
<dbReference type="Pfam" id="PF02801">
    <property type="entry name" value="Ketoacyl-synt_C"/>
    <property type="match status" value="1"/>
</dbReference>
<dbReference type="InterPro" id="IPR000794">
    <property type="entry name" value="Beta-ketoacyl_synthase"/>
</dbReference>
<evidence type="ECO:0000256" key="15">
    <source>
        <dbReference type="ARBA" id="ARBA00042143"/>
    </source>
</evidence>
<dbReference type="AlphaFoldDB" id="A0A838YQK0"/>
<evidence type="ECO:0000256" key="17">
    <source>
        <dbReference type="ARBA" id="ARBA00048506"/>
    </source>
</evidence>
<evidence type="ECO:0000256" key="7">
    <source>
        <dbReference type="ARBA" id="ARBA00022516"/>
    </source>
</evidence>
<keyword evidence="10" id="KW-0443">Lipid metabolism</keyword>
<gene>
    <name evidence="20" type="ORF">H2021_00230</name>
</gene>
<keyword evidence="9" id="KW-0276">Fatty acid metabolism</keyword>